<feature type="region of interest" description="Disordered" evidence="1">
    <location>
        <begin position="97"/>
        <end position="125"/>
    </location>
</feature>
<dbReference type="Proteomes" id="UP000799324">
    <property type="component" value="Unassembled WGS sequence"/>
</dbReference>
<sequence>MSSTTGHPTEYGNPVRPWTPPDTDLDMESQVRWLEEDLDDTDDDQYDSGYFGSALRDKASNLWAHSSTPSHLPSSPSAVHPPRIATPHLLEARGLGISHDQRPTTPVKSASFSNAPRYPYTPDSARSSVIRSHTFTAASPLPSMPWDSSPSLEPAHTSPVQNALFTCLFDLERLIHTSQPNDDQMAYIVEQFEAMTSFLSAPEAQSKQSDEHLFSELEHLPGGDTAQGISKVEAEAYVCEVGKFIAAVKKHAGDMEQRLEEVKQLNGIQLDVIKELRHELRNNVAKQDRHDRTPDRDDDHPPLETELEGREDGEDKEDEEEPKSSYSKTIWVAAGDALDTISDMLYEW</sequence>
<feature type="compositionally biased region" description="Polar residues" evidence="1">
    <location>
        <begin position="103"/>
        <end position="114"/>
    </location>
</feature>
<evidence type="ECO:0000313" key="2">
    <source>
        <dbReference type="EMBL" id="KAF2655959.1"/>
    </source>
</evidence>
<evidence type="ECO:0000256" key="1">
    <source>
        <dbReference type="SAM" id="MobiDB-lite"/>
    </source>
</evidence>
<organism evidence="2 3">
    <name type="scientific">Lophiostoma macrostomum CBS 122681</name>
    <dbReference type="NCBI Taxonomy" id="1314788"/>
    <lineage>
        <taxon>Eukaryota</taxon>
        <taxon>Fungi</taxon>
        <taxon>Dikarya</taxon>
        <taxon>Ascomycota</taxon>
        <taxon>Pezizomycotina</taxon>
        <taxon>Dothideomycetes</taxon>
        <taxon>Pleosporomycetidae</taxon>
        <taxon>Pleosporales</taxon>
        <taxon>Lophiostomataceae</taxon>
        <taxon>Lophiostoma</taxon>
    </lineage>
</organism>
<dbReference type="AlphaFoldDB" id="A0A6A6T7I3"/>
<name>A0A6A6T7I3_9PLEO</name>
<accession>A0A6A6T7I3</accession>
<protein>
    <submittedName>
        <fullName evidence="2">Uncharacterized protein</fullName>
    </submittedName>
</protein>
<gene>
    <name evidence="2" type="ORF">K491DRAFT_678462</name>
</gene>
<feature type="compositionally biased region" description="Basic and acidic residues" evidence="1">
    <location>
        <begin position="283"/>
        <end position="310"/>
    </location>
</feature>
<reference evidence="2" key="1">
    <citation type="journal article" date="2020" name="Stud. Mycol.">
        <title>101 Dothideomycetes genomes: a test case for predicting lifestyles and emergence of pathogens.</title>
        <authorList>
            <person name="Haridas S."/>
            <person name="Albert R."/>
            <person name="Binder M."/>
            <person name="Bloem J."/>
            <person name="Labutti K."/>
            <person name="Salamov A."/>
            <person name="Andreopoulos B."/>
            <person name="Baker S."/>
            <person name="Barry K."/>
            <person name="Bills G."/>
            <person name="Bluhm B."/>
            <person name="Cannon C."/>
            <person name="Castanera R."/>
            <person name="Culley D."/>
            <person name="Daum C."/>
            <person name="Ezra D."/>
            <person name="Gonzalez J."/>
            <person name="Henrissat B."/>
            <person name="Kuo A."/>
            <person name="Liang C."/>
            <person name="Lipzen A."/>
            <person name="Lutzoni F."/>
            <person name="Magnuson J."/>
            <person name="Mondo S."/>
            <person name="Nolan M."/>
            <person name="Ohm R."/>
            <person name="Pangilinan J."/>
            <person name="Park H.-J."/>
            <person name="Ramirez L."/>
            <person name="Alfaro M."/>
            <person name="Sun H."/>
            <person name="Tritt A."/>
            <person name="Yoshinaga Y."/>
            <person name="Zwiers L.-H."/>
            <person name="Turgeon B."/>
            <person name="Goodwin S."/>
            <person name="Spatafora J."/>
            <person name="Crous P."/>
            <person name="Grigoriev I."/>
        </authorList>
    </citation>
    <scope>NUCLEOTIDE SEQUENCE</scope>
    <source>
        <strain evidence="2">CBS 122681</strain>
    </source>
</reference>
<feature type="compositionally biased region" description="Acidic residues" evidence="1">
    <location>
        <begin position="311"/>
        <end position="321"/>
    </location>
</feature>
<proteinExistence type="predicted"/>
<dbReference type="OrthoDB" id="3799016at2759"/>
<evidence type="ECO:0000313" key="3">
    <source>
        <dbReference type="Proteomes" id="UP000799324"/>
    </source>
</evidence>
<feature type="region of interest" description="Disordered" evidence="1">
    <location>
        <begin position="283"/>
        <end position="329"/>
    </location>
</feature>
<keyword evidence="3" id="KW-1185">Reference proteome</keyword>
<feature type="region of interest" description="Disordered" evidence="1">
    <location>
        <begin position="1"/>
        <end position="28"/>
    </location>
</feature>
<dbReference type="EMBL" id="MU004342">
    <property type="protein sequence ID" value="KAF2655959.1"/>
    <property type="molecule type" value="Genomic_DNA"/>
</dbReference>